<protein>
    <recommendedName>
        <fullName evidence="4">Glyoxalase</fullName>
    </recommendedName>
</protein>
<gene>
    <name evidence="2" type="ORF">LEP48_14900</name>
</gene>
<organism evidence="2 3">
    <name type="scientific">Isoptericola luteus</name>
    <dbReference type="NCBI Taxonomy" id="2879484"/>
    <lineage>
        <taxon>Bacteria</taxon>
        <taxon>Bacillati</taxon>
        <taxon>Actinomycetota</taxon>
        <taxon>Actinomycetes</taxon>
        <taxon>Micrococcales</taxon>
        <taxon>Promicromonosporaceae</taxon>
        <taxon>Isoptericola</taxon>
    </lineage>
</organism>
<dbReference type="RefSeq" id="WP_225566358.1">
    <property type="nucleotide sequence ID" value="NZ_JAIXCQ010000011.1"/>
</dbReference>
<dbReference type="SUPFAM" id="SSF54593">
    <property type="entry name" value="Glyoxalase/Bleomycin resistance protein/Dihydroxybiphenyl dioxygenase"/>
    <property type="match status" value="1"/>
</dbReference>
<reference evidence="2 3" key="1">
    <citation type="submission" date="2021-09" db="EMBL/GenBank/DDBJ databases">
        <title>Isoptericola luteus sp. nov., a novel bacterium isolated from Harbin, the capital city of Heilongjiang province.</title>
        <authorList>
            <person name="Li J."/>
        </authorList>
    </citation>
    <scope>NUCLEOTIDE SEQUENCE [LARGE SCALE GENOMIC DNA]</scope>
    <source>
        <strain evidence="2 3">NEAU-Y5</strain>
    </source>
</reference>
<evidence type="ECO:0008006" key="4">
    <source>
        <dbReference type="Google" id="ProtNLM"/>
    </source>
</evidence>
<evidence type="ECO:0000256" key="1">
    <source>
        <dbReference type="SAM" id="MobiDB-lite"/>
    </source>
</evidence>
<keyword evidence="3" id="KW-1185">Reference proteome</keyword>
<dbReference type="EMBL" id="JAIXCQ010000011">
    <property type="protein sequence ID" value="MCA5894626.1"/>
    <property type="molecule type" value="Genomic_DNA"/>
</dbReference>
<comment type="caution">
    <text evidence="2">The sequence shown here is derived from an EMBL/GenBank/DDBJ whole genome shotgun (WGS) entry which is preliminary data.</text>
</comment>
<evidence type="ECO:0000313" key="2">
    <source>
        <dbReference type="EMBL" id="MCA5894626.1"/>
    </source>
</evidence>
<feature type="region of interest" description="Disordered" evidence="1">
    <location>
        <begin position="1"/>
        <end position="21"/>
    </location>
</feature>
<sequence length="53" mass="5908">MPSTLGSGGRTHRRDRAAAAGATLLSEVETNPYGRSYRVEDLEGHRWMFMQPS</sequence>
<dbReference type="Gene3D" id="3.30.720.110">
    <property type="match status" value="1"/>
</dbReference>
<dbReference type="InterPro" id="IPR029068">
    <property type="entry name" value="Glyas_Bleomycin-R_OHBP_Dase"/>
</dbReference>
<accession>A0ABS7ZHW6</accession>
<name>A0ABS7ZHW6_9MICO</name>
<proteinExistence type="predicted"/>
<dbReference type="Proteomes" id="UP001319870">
    <property type="component" value="Unassembled WGS sequence"/>
</dbReference>
<evidence type="ECO:0000313" key="3">
    <source>
        <dbReference type="Proteomes" id="UP001319870"/>
    </source>
</evidence>